<evidence type="ECO:0000313" key="11">
    <source>
        <dbReference type="Proteomes" id="UP000677054"/>
    </source>
</evidence>
<dbReference type="OrthoDB" id="5975505at2759"/>
<dbReference type="EMBL" id="CAJPEV010004033">
    <property type="protein sequence ID" value="CAG0901032.1"/>
    <property type="molecule type" value="Genomic_DNA"/>
</dbReference>
<dbReference type="GO" id="GO:0042277">
    <property type="term" value="F:peptide binding"/>
    <property type="evidence" value="ECO:0007669"/>
    <property type="project" value="TreeGrafter"/>
</dbReference>
<gene>
    <name evidence="10" type="ORF">DSTB1V02_LOCUS11780</name>
</gene>
<keyword evidence="5 8" id="KW-1133">Transmembrane helix</keyword>
<evidence type="ECO:0000256" key="7">
    <source>
        <dbReference type="ARBA" id="ARBA00023170"/>
    </source>
</evidence>
<evidence type="ECO:0000256" key="8">
    <source>
        <dbReference type="SAM" id="Phobius"/>
    </source>
</evidence>
<comment type="similarity">
    <text evidence="2">Belongs to the G-protein coupled receptor 1 family.</text>
</comment>
<dbReference type="InterPro" id="IPR017452">
    <property type="entry name" value="GPCR_Rhodpsn_7TM"/>
</dbReference>
<keyword evidence="3" id="KW-1003">Cell membrane</keyword>
<dbReference type="GO" id="GO:0005886">
    <property type="term" value="C:plasma membrane"/>
    <property type="evidence" value="ECO:0007669"/>
    <property type="project" value="UniProtKB-SubCell"/>
</dbReference>
<keyword evidence="7" id="KW-0675">Receptor</keyword>
<evidence type="ECO:0000256" key="2">
    <source>
        <dbReference type="ARBA" id="ARBA00010663"/>
    </source>
</evidence>
<feature type="transmembrane region" description="Helical" evidence="8">
    <location>
        <begin position="24"/>
        <end position="49"/>
    </location>
</feature>
<evidence type="ECO:0000256" key="5">
    <source>
        <dbReference type="ARBA" id="ARBA00022989"/>
    </source>
</evidence>
<proteinExistence type="inferred from homology"/>
<evidence type="ECO:0000256" key="1">
    <source>
        <dbReference type="ARBA" id="ARBA00004651"/>
    </source>
</evidence>
<dbReference type="Gene3D" id="1.20.1070.10">
    <property type="entry name" value="Rhodopsin 7-helix transmembrane proteins"/>
    <property type="match status" value="1"/>
</dbReference>
<evidence type="ECO:0000313" key="10">
    <source>
        <dbReference type="EMBL" id="CAD7252019.1"/>
    </source>
</evidence>
<sequence length="211" mass="24140">MQIDEVGRGAYCRFQLPSPKMESMYLFLGTVVYCYFIPSILMFLCYLAIWIEGSWRRIPTDTRDPTVSRVQQRPEEEPVLKVFVVVSIVFFLFWAPFYVIISFPESLILKYIHVINYVLLIALWLGLSNSCIKPILYAFLNKKLRDGFVAVLQTCKYCRTLRADDNSTELAPNPSGERGACPSNDIIGEAMPSPPKIVRNTAKVWNFGHAI</sequence>
<feature type="transmembrane region" description="Helical" evidence="8">
    <location>
        <begin position="107"/>
        <end position="127"/>
    </location>
</feature>
<dbReference type="SUPFAM" id="SSF81321">
    <property type="entry name" value="Family A G protein-coupled receptor-like"/>
    <property type="match status" value="1"/>
</dbReference>
<dbReference type="InterPro" id="IPR000276">
    <property type="entry name" value="GPCR_Rhodpsn"/>
</dbReference>
<dbReference type="GO" id="GO:0032870">
    <property type="term" value="P:cellular response to hormone stimulus"/>
    <property type="evidence" value="ECO:0007669"/>
    <property type="project" value="TreeGrafter"/>
</dbReference>
<feature type="domain" description="G-protein coupled receptors family 1 profile" evidence="9">
    <location>
        <begin position="1"/>
        <end position="137"/>
    </location>
</feature>
<dbReference type="Proteomes" id="UP000677054">
    <property type="component" value="Unassembled WGS sequence"/>
</dbReference>
<evidence type="ECO:0000259" key="9">
    <source>
        <dbReference type="PROSITE" id="PS50262"/>
    </source>
</evidence>
<dbReference type="Pfam" id="PF00001">
    <property type="entry name" value="7tm_1"/>
    <property type="match status" value="1"/>
</dbReference>
<dbReference type="GO" id="GO:0004930">
    <property type="term" value="F:G protein-coupled receptor activity"/>
    <property type="evidence" value="ECO:0007669"/>
    <property type="project" value="InterPro"/>
</dbReference>
<evidence type="ECO:0000256" key="3">
    <source>
        <dbReference type="ARBA" id="ARBA00022475"/>
    </source>
</evidence>
<dbReference type="PROSITE" id="PS50262">
    <property type="entry name" value="G_PROTEIN_RECEP_F1_2"/>
    <property type="match status" value="1"/>
</dbReference>
<dbReference type="EMBL" id="LR903550">
    <property type="protein sequence ID" value="CAD7252019.1"/>
    <property type="molecule type" value="Genomic_DNA"/>
</dbReference>
<accession>A0A7R9FR60</accession>
<keyword evidence="11" id="KW-1185">Reference proteome</keyword>
<dbReference type="PANTHER" id="PTHR24241">
    <property type="entry name" value="NEUROPEPTIDE RECEPTOR-RELATED G-PROTEIN COUPLED RECEPTOR"/>
    <property type="match status" value="1"/>
</dbReference>
<keyword evidence="6 8" id="KW-0472">Membrane</keyword>
<protein>
    <recommendedName>
        <fullName evidence="9">G-protein coupled receptors family 1 profile domain-containing protein</fullName>
    </recommendedName>
</protein>
<organism evidence="10">
    <name type="scientific">Darwinula stevensoni</name>
    <dbReference type="NCBI Taxonomy" id="69355"/>
    <lineage>
        <taxon>Eukaryota</taxon>
        <taxon>Metazoa</taxon>
        <taxon>Ecdysozoa</taxon>
        <taxon>Arthropoda</taxon>
        <taxon>Crustacea</taxon>
        <taxon>Oligostraca</taxon>
        <taxon>Ostracoda</taxon>
        <taxon>Podocopa</taxon>
        <taxon>Podocopida</taxon>
        <taxon>Darwinulocopina</taxon>
        <taxon>Darwinuloidea</taxon>
        <taxon>Darwinulidae</taxon>
        <taxon>Darwinula</taxon>
    </lineage>
</organism>
<reference evidence="10" key="1">
    <citation type="submission" date="2020-11" db="EMBL/GenBank/DDBJ databases">
        <authorList>
            <person name="Tran Van P."/>
        </authorList>
    </citation>
    <scope>NUCLEOTIDE SEQUENCE</scope>
</reference>
<keyword evidence="4 8" id="KW-0812">Transmembrane</keyword>
<feature type="transmembrane region" description="Helical" evidence="8">
    <location>
        <begin position="79"/>
        <end position="101"/>
    </location>
</feature>
<evidence type="ECO:0000256" key="6">
    <source>
        <dbReference type="ARBA" id="ARBA00023136"/>
    </source>
</evidence>
<evidence type="ECO:0000256" key="4">
    <source>
        <dbReference type="ARBA" id="ARBA00022692"/>
    </source>
</evidence>
<dbReference type="PANTHER" id="PTHR24241:SF76">
    <property type="entry name" value="NEUROPEPTIDE SIFAMIDE RECEPTOR"/>
    <property type="match status" value="1"/>
</dbReference>
<dbReference type="AlphaFoldDB" id="A0A7R9FR60"/>
<comment type="subcellular location">
    <subcellularLocation>
        <location evidence="1">Cell membrane</location>
        <topology evidence="1">Multi-pass membrane protein</topology>
    </subcellularLocation>
</comment>
<dbReference type="PRINTS" id="PR00237">
    <property type="entry name" value="GPCRRHODOPSN"/>
</dbReference>
<name>A0A7R9FR60_9CRUS</name>